<proteinExistence type="predicted"/>
<name>A0ABP0JUC0_9DINO</name>
<organism evidence="1 2">
    <name type="scientific">Durusdinium trenchii</name>
    <dbReference type="NCBI Taxonomy" id="1381693"/>
    <lineage>
        <taxon>Eukaryota</taxon>
        <taxon>Sar</taxon>
        <taxon>Alveolata</taxon>
        <taxon>Dinophyceae</taxon>
        <taxon>Suessiales</taxon>
        <taxon>Symbiodiniaceae</taxon>
        <taxon>Durusdinium</taxon>
    </lineage>
</organism>
<dbReference type="Proteomes" id="UP001642464">
    <property type="component" value="Unassembled WGS sequence"/>
</dbReference>
<protein>
    <submittedName>
        <fullName evidence="1">Uncharacterized protein</fullName>
    </submittedName>
</protein>
<evidence type="ECO:0000313" key="1">
    <source>
        <dbReference type="EMBL" id="CAK9017993.1"/>
    </source>
</evidence>
<reference evidence="1 2" key="1">
    <citation type="submission" date="2024-02" db="EMBL/GenBank/DDBJ databases">
        <authorList>
            <person name="Chen Y."/>
            <person name="Shah S."/>
            <person name="Dougan E. K."/>
            <person name="Thang M."/>
            <person name="Chan C."/>
        </authorList>
    </citation>
    <scope>NUCLEOTIDE SEQUENCE [LARGE SCALE GENOMIC DNA]</scope>
</reference>
<dbReference type="EMBL" id="CAXAMM010008644">
    <property type="protein sequence ID" value="CAK9017993.1"/>
    <property type="molecule type" value="Genomic_DNA"/>
</dbReference>
<accession>A0ABP0JUC0</accession>
<evidence type="ECO:0000313" key="2">
    <source>
        <dbReference type="Proteomes" id="UP001642464"/>
    </source>
</evidence>
<keyword evidence="2" id="KW-1185">Reference proteome</keyword>
<gene>
    <name evidence="1" type="ORF">SCF082_LOCUS13901</name>
</gene>
<comment type="caution">
    <text evidence="1">The sequence shown here is derived from an EMBL/GenBank/DDBJ whole genome shotgun (WGS) entry which is preliminary data.</text>
</comment>
<sequence length="100" mass="11088">MMVSPGGPFRFSESVRVAAIERGTQGRTAARTTLACFAERRMATGARGGKNRDIPQRKLHVNTGHKRNQGKQTLTMRKQQGKFEIEVCVWPAAHCSTCTQ</sequence>